<dbReference type="Pfam" id="PF08718">
    <property type="entry name" value="GLTP"/>
    <property type="match status" value="1"/>
</dbReference>
<dbReference type="InterPro" id="IPR014830">
    <property type="entry name" value="Glycolipid_transfer_prot_dom"/>
</dbReference>
<keyword evidence="1" id="KW-0813">Transport</keyword>
<evidence type="ECO:0000256" key="1">
    <source>
        <dbReference type="ARBA" id="ARBA00022448"/>
    </source>
</evidence>
<name>A0A5J4YUD7_PORPP</name>
<dbReference type="GO" id="GO:0016020">
    <property type="term" value="C:membrane"/>
    <property type="evidence" value="ECO:0007669"/>
    <property type="project" value="TreeGrafter"/>
</dbReference>
<accession>A0A5J4YUD7</accession>
<dbReference type="PANTHER" id="PTHR10219:SF25">
    <property type="entry name" value="PLECKSTRIN HOMOLOGY DOMAIN-CONTAINING FAMILY A MEMBER 8"/>
    <property type="match status" value="1"/>
</dbReference>
<dbReference type="InterPro" id="IPR036497">
    <property type="entry name" value="GLTP_sf"/>
</dbReference>
<protein>
    <submittedName>
        <fullName evidence="4">Pleckstrin homology domain-containing family A member 8</fullName>
    </submittedName>
</protein>
<gene>
    <name evidence="4" type="ORF">FVE85_4002</name>
</gene>
<keyword evidence="5" id="KW-1185">Reference proteome</keyword>
<dbReference type="EMBL" id="VRMN01000005">
    <property type="protein sequence ID" value="KAA8494027.1"/>
    <property type="molecule type" value="Genomic_DNA"/>
</dbReference>
<feature type="region of interest" description="Disordered" evidence="2">
    <location>
        <begin position="102"/>
        <end position="124"/>
    </location>
</feature>
<evidence type="ECO:0000313" key="4">
    <source>
        <dbReference type="EMBL" id="KAA8494027.1"/>
    </source>
</evidence>
<evidence type="ECO:0000313" key="5">
    <source>
        <dbReference type="Proteomes" id="UP000324585"/>
    </source>
</evidence>
<reference evidence="5" key="1">
    <citation type="journal article" date="2019" name="Nat. Commun.">
        <title>Expansion of phycobilisome linker gene families in mesophilic red algae.</title>
        <authorList>
            <person name="Lee J."/>
            <person name="Kim D."/>
            <person name="Bhattacharya D."/>
            <person name="Yoon H.S."/>
        </authorList>
    </citation>
    <scope>NUCLEOTIDE SEQUENCE [LARGE SCALE GENOMIC DNA]</scope>
    <source>
        <strain evidence="5">CCMP 1328</strain>
    </source>
</reference>
<proteinExistence type="predicted"/>
<comment type="caution">
    <text evidence="4">The sequence shown here is derived from an EMBL/GenBank/DDBJ whole genome shotgun (WGS) entry which is preliminary data.</text>
</comment>
<dbReference type="AlphaFoldDB" id="A0A5J4YUD7"/>
<dbReference type="PANTHER" id="PTHR10219">
    <property type="entry name" value="GLYCOLIPID TRANSFER PROTEIN-RELATED"/>
    <property type="match status" value="1"/>
</dbReference>
<feature type="domain" description="Glycolipid transfer protein" evidence="3">
    <location>
        <begin position="222"/>
        <end position="349"/>
    </location>
</feature>
<sequence length="408" mass="44929">MGEMAARPKHRRAKTAGVGQLEAFDGLSLQVDAYDKFDNAAAPQGLDAHDEPRTFDAAAFLEPKTQDYALGQCGMSKRMSLGGEALTFQPAADDAVRQSTLAEQVAAAGQDQDLDEGDDDGDDELSELATMRSALVYLVDTEQRGIPERMSTGLGLRAESRPSVRFSVQFDQKVLPSAIEMADEALIARLRTLEEEQGNQFVSIIDAWRNLQVTESGDMIADQFITAMQSILIVVDALGGALSVIKNDWNSQMAKVKASCVKHGIVTLHRMVECENAKGEGTDCLIWMKRSLQFVEIMMTRFLDNTSLPDSVEVAYKRTLHDAHPWVVRLVAGKIRFAVPGDEVFLNRLYEPDHALVKQAISLFLRIMRPKLAALVNFFNVNNIERVKNCQALPEALNMSAAAVLVEA</sequence>
<dbReference type="OrthoDB" id="1090at2759"/>
<evidence type="ECO:0000256" key="2">
    <source>
        <dbReference type="SAM" id="MobiDB-lite"/>
    </source>
</evidence>
<feature type="compositionally biased region" description="Acidic residues" evidence="2">
    <location>
        <begin position="112"/>
        <end position="124"/>
    </location>
</feature>
<dbReference type="Gene3D" id="1.10.3520.10">
    <property type="entry name" value="Glycolipid transfer protein"/>
    <property type="match status" value="1"/>
</dbReference>
<organism evidence="4 5">
    <name type="scientific">Porphyridium purpureum</name>
    <name type="common">Red alga</name>
    <name type="synonym">Porphyridium cruentum</name>
    <dbReference type="NCBI Taxonomy" id="35688"/>
    <lineage>
        <taxon>Eukaryota</taxon>
        <taxon>Rhodophyta</taxon>
        <taxon>Bangiophyceae</taxon>
        <taxon>Porphyridiales</taxon>
        <taxon>Porphyridiaceae</taxon>
        <taxon>Porphyridium</taxon>
    </lineage>
</organism>
<dbReference type="GO" id="GO:1902387">
    <property type="term" value="F:ceramide 1-phosphate binding"/>
    <property type="evidence" value="ECO:0007669"/>
    <property type="project" value="TreeGrafter"/>
</dbReference>
<dbReference type="GO" id="GO:0005829">
    <property type="term" value="C:cytosol"/>
    <property type="evidence" value="ECO:0007669"/>
    <property type="project" value="TreeGrafter"/>
</dbReference>
<evidence type="ECO:0000259" key="3">
    <source>
        <dbReference type="Pfam" id="PF08718"/>
    </source>
</evidence>
<dbReference type="SUPFAM" id="SSF110004">
    <property type="entry name" value="Glycolipid transfer protein, GLTP"/>
    <property type="match status" value="1"/>
</dbReference>
<dbReference type="GO" id="GO:1902388">
    <property type="term" value="F:ceramide 1-phosphate transfer activity"/>
    <property type="evidence" value="ECO:0007669"/>
    <property type="project" value="TreeGrafter"/>
</dbReference>
<dbReference type="Proteomes" id="UP000324585">
    <property type="component" value="Unassembled WGS sequence"/>
</dbReference>